<dbReference type="PANTHER" id="PTHR31963">
    <property type="entry name" value="RAS GUANINE NUCLEOTIDE EXCHANGE FACTOR K"/>
    <property type="match status" value="1"/>
</dbReference>
<feature type="transmembrane region" description="Helical" evidence="1">
    <location>
        <begin position="307"/>
        <end position="330"/>
    </location>
</feature>
<dbReference type="AlphaFoldDB" id="A0A2I0LCD3"/>
<feature type="transmembrane region" description="Helical" evidence="1">
    <location>
        <begin position="63"/>
        <end position="79"/>
    </location>
</feature>
<name>A0A2I0LCD3_PUNGR</name>
<sequence>MVMSRHMEAHHWLLGIYMQRSLAPSGAHLSCSSRERLPLRLSLGHVAKRDWCRYWWLWKSKRITVIVFSMSWFGLVRYTKYVTATSTPSLRSHASTKDADDYGGGSTVHGFVLSWTAFVLVGVVLPVIILELLDCSDCKEYRVKKFELDIVALQASLATVSLLCLSHKLRKYGIRKFLFVDRYSGQMSRFRDQYISQIKGSIRLLVIWTLPCVLLKTLLEIVRTLYIHQKSWWLSIYILLALVISWAYVSTIFLSASSLFHLVCNLQAIHFEDYGKLLERESDVLFLIEEHIRLRYNLSKISHRFRIFLLLQFFIVTASQFVTLMEITVYQGVITLINIGDFAVSAIIQVVGIILCLHAATRISSRAQGIVAFASRCHALMTCGSLSSDGSSPRPQSNVGNLEPPNPLNSLRMNYSESDLESLEFISIPTSSQLASYMSTYHKRQAFVSYLQANPGGITIFGWTVDRTLLTTIFFLELSLVTFLLGNTIVFSS</sequence>
<evidence type="ECO:0000256" key="1">
    <source>
        <dbReference type="SAM" id="Phobius"/>
    </source>
</evidence>
<keyword evidence="1" id="KW-0472">Membrane</keyword>
<keyword evidence="1" id="KW-0812">Transmembrane</keyword>
<dbReference type="PANTHER" id="PTHR31963:SF2">
    <property type="entry name" value="ZINC FINGER CONSTANS-LIKE PROTEIN (DUF3537)"/>
    <property type="match status" value="1"/>
</dbReference>
<dbReference type="Pfam" id="PF12056">
    <property type="entry name" value="DUF3537"/>
    <property type="match status" value="1"/>
</dbReference>
<keyword evidence="3" id="KW-1185">Reference proteome</keyword>
<dbReference type="InterPro" id="IPR021924">
    <property type="entry name" value="DUF3537"/>
</dbReference>
<reference evidence="2 3" key="1">
    <citation type="submission" date="2017-11" db="EMBL/GenBank/DDBJ databases">
        <title>De-novo sequencing of pomegranate (Punica granatum L.) genome.</title>
        <authorList>
            <person name="Akparov Z."/>
            <person name="Amiraslanov A."/>
            <person name="Hajiyeva S."/>
            <person name="Abbasov M."/>
            <person name="Kaur K."/>
            <person name="Hamwieh A."/>
            <person name="Solovyev V."/>
            <person name="Salamov A."/>
            <person name="Braich B."/>
            <person name="Kosarev P."/>
            <person name="Mahmoud A."/>
            <person name="Hajiyev E."/>
            <person name="Babayeva S."/>
            <person name="Izzatullayeva V."/>
            <person name="Mammadov A."/>
            <person name="Mammadov A."/>
            <person name="Sharifova S."/>
            <person name="Ojaghi J."/>
            <person name="Eynullazada K."/>
            <person name="Bayramov B."/>
            <person name="Abdulazimova A."/>
            <person name="Shahmuradov I."/>
        </authorList>
    </citation>
    <scope>NUCLEOTIDE SEQUENCE [LARGE SCALE GENOMIC DNA]</scope>
    <source>
        <strain evidence="3">cv. AG2017</strain>
        <tissue evidence="2">Leaf</tissue>
    </source>
</reference>
<evidence type="ECO:0008006" key="4">
    <source>
        <dbReference type="Google" id="ProtNLM"/>
    </source>
</evidence>
<feature type="transmembrane region" description="Helical" evidence="1">
    <location>
        <begin position="342"/>
        <end position="360"/>
    </location>
</feature>
<dbReference type="EMBL" id="PGOL01000055">
    <property type="protein sequence ID" value="PKI78333.1"/>
    <property type="molecule type" value="Genomic_DNA"/>
</dbReference>
<evidence type="ECO:0000313" key="2">
    <source>
        <dbReference type="EMBL" id="PKI78333.1"/>
    </source>
</evidence>
<feature type="transmembrane region" description="Helical" evidence="1">
    <location>
        <begin position="469"/>
        <end position="491"/>
    </location>
</feature>
<feature type="transmembrane region" description="Helical" evidence="1">
    <location>
        <begin position="232"/>
        <end position="254"/>
    </location>
</feature>
<evidence type="ECO:0000313" key="3">
    <source>
        <dbReference type="Proteomes" id="UP000233551"/>
    </source>
</evidence>
<keyword evidence="1" id="KW-1133">Transmembrane helix</keyword>
<feature type="transmembrane region" description="Helical" evidence="1">
    <location>
        <begin position="204"/>
        <end position="226"/>
    </location>
</feature>
<comment type="caution">
    <text evidence="2">The sequence shown here is derived from an EMBL/GenBank/DDBJ whole genome shotgun (WGS) entry which is preliminary data.</text>
</comment>
<gene>
    <name evidence="2" type="ORF">CRG98_001276</name>
</gene>
<feature type="transmembrane region" description="Helical" evidence="1">
    <location>
        <begin position="112"/>
        <end position="133"/>
    </location>
</feature>
<organism evidence="2 3">
    <name type="scientific">Punica granatum</name>
    <name type="common">Pomegranate</name>
    <dbReference type="NCBI Taxonomy" id="22663"/>
    <lineage>
        <taxon>Eukaryota</taxon>
        <taxon>Viridiplantae</taxon>
        <taxon>Streptophyta</taxon>
        <taxon>Embryophyta</taxon>
        <taxon>Tracheophyta</taxon>
        <taxon>Spermatophyta</taxon>
        <taxon>Magnoliopsida</taxon>
        <taxon>eudicotyledons</taxon>
        <taxon>Gunneridae</taxon>
        <taxon>Pentapetalae</taxon>
        <taxon>rosids</taxon>
        <taxon>malvids</taxon>
        <taxon>Myrtales</taxon>
        <taxon>Lythraceae</taxon>
        <taxon>Punica</taxon>
    </lineage>
</organism>
<accession>A0A2I0LCD3</accession>
<proteinExistence type="predicted"/>
<dbReference type="Proteomes" id="UP000233551">
    <property type="component" value="Unassembled WGS sequence"/>
</dbReference>
<protein>
    <recommendedName>
        <fullName evidence="4">Gustatory receptor</fullName>
    </recommendedName>
</protein>
<dbReference type="STRING" id="22663.A0A2I0LCD3"/>